<dbReference type="Proteomes" id="UP000321429">
    <property type="component" value="Unassembled WGS sequence"/>
</dbReference>
<dbReference type="NCBIfam" id="TIGR00040">
    <property type="entry name" value="yfcE"/>
    <property type="match status" value="1"/>
</dbReference>
<comment type="caution">
    <text evidence="5">The sequence shown here is derived from an EMBL/GenBank/DDBJ whole genome shotgun (WGS) entry which is preliminary data.</text>
</comment>
<evidence type="ECO:0000313" key="7">
    <source>
        <dbReference type="Proteomes" id="UP000321429"/>
    </source>
</evidence>
<evidence type="ECO:0000313" key="4">
    <source>
        <dbReference type="EMBL" id="GEK28202.1"/>
    </source>
</evidence>
<dbReference type="InterPro" id="IPR000979">
    <property type="entry name" value="Phosphodiesterase_MJ0936/Vps29"/>
</dbReference>
<reference evidence="5 6" key="1">
    <citation type="journal article" date="2015" name="Genome Announc.">
        <title>Expanding the biotechnology potential of lactobacilli through comparative genomics of 213 strains and associated genera.</title>
        <authorList>
            <person name="Sun Z."/>
            <person name="Harris H.M."/>
            <person name="McCann A."/>
            <person name="Guo C."/>
            <person name="Argimon S."/>
            <person name="Zhang W."/>
            <person name="Yang X."/>
            <person name="Jeffery I.B."/>
            <person name="Cooney J.C."/>
            <person name="Kagawa T.F."/>
            <person name="Liu W."/>
            <person name="Song Y."/>
            <person name="Salvetti E."/>
            <person name="Wrobel A."/>
            <person name="Rasinkangas P."/>
            <person name="Parkhill J."/>
            <person name="Rea M.C."/>
            <person name="O'Sullivan O."/>
            <person name="Ritari J."/>
            <person name="Douillard F.P."/>
            <person name="Paul Ross R."/>
            <person name="Yang R."/>
            <person name="Briner A.E."/>
            <person name="Felis G.E."/>
            <person name="de Vos W.M."/>
            <person name="Barrangou R."/>
            <person name="Klaenhammer T.R."/>
            <person name="Caufield P.W."/>
            <person name="Cui Y."/>
            <person name="Zhang H."/>
            <person name="O'Toole P.W."/>
        </authorList>
    </citation>
    <scope>NUCLEOTIDE SEQUENCE [LARGE SCALE GENOMIC DNA]</scope>
    <source>
        <strain evidence="5 6">DSM 22696</strain>
    </source>
</reference>
<dbReference type="RefSeq" id="WP_057810573.1">
    <property type="nucleotide sequence ID" value="NZ_BJUD01000006.1"/>
</dbReference>
<evidence type="ECO:0000256" key="2">
    <source>
        <dbReference type="RuleBase" id="RU362039"/>
    </source>
</evidence>
<comment type="similarity">
    <text evidence="1 2">Belongs to the metallophosphoesterase superfamily. YfcE family.</text>
</comment>
<dbReference type="Pfam" id="PF12850">
    <property type="entry name" value="Metallophos_2"/>
    <property type="match status" value="1"/>
</dbReference>
<keyword evidence="2" id="KW-0479">Metal-binding</keyword>
<evidence type="ECO:0000313" key="6">
    <source>
        <dbReference type="Proteomes" id="UP000051139"/>
    </source>
</evidence>
<evidence type="ECO:0000256" key="1">
    <source>
        <dbReference type="ARBA" id="ARBA00008950"/>
    </source>
</evidence>
<dbReference type="Gene3D" id="3.60.21.10">
    <property type="match status" value="1"/>
</dbReference>
<dbReference type="GO" id="GO:0016787">
    <property type="term" value="F:hydrolase activity"/>
    <property type="evidence" value="ECO:0007669"/>
    <property type="project" value="UniProtKB-UniRule"/>
</dbReference>
<name>A0A0R2L9N4_9LACO</name>
<dbReference type="EC" id="3.1.4.-" evidence="2"/>
<dbReference type="GO" id="GO:0046872">
    <property type="term" value="F:metal ion binding"/>
    <property type="evidence" value="ECO:0007669"/>
    <property type="project" value="UniProtKB-KW"/>
</dbReference>
<dbReference type="CDD" id="cd00841">
    <property type="entry name" value="MPP_YfcE"/>
    <property type="match status" value="1"/>
</dbReference>
<reference evidence="4 7" key="2">
    <citation type="submission" date="2019-07" db="EMBL/GenBank/DDBJ databases">
        <title>Whole genome shotgun sequence of Lactobacillus siliginis NBRC 101315.</title>
        <authorList>
            <person name="Hosoyama A."/>
            <person name="Uohara A."/>
            <person name="Ohji S."/>
            <person name="Ichikawa N."/>
        </authorList>
    </citation>
    <scope>NUCLEOTIDE SEQUENCE [LARGE SCALE GENOMIC DNA]</scope>
    <source>
        <strain evidence="4 7">NBRC 101315</strain>
    </source>
</reference>
<accession>A0A0R2L9N4</accession>
<dbReference type="PANTHER" id="PTHR11124">
    <property type="entry name" value="VACUOLAR SORTING PROTEIN VPS29"/>
    <property type="match status" value="1"/>
</dbReference>
<dbReference type="STRING" id="348151.IV55_GL001891"/>
<keyword evidence="6" id="KW-1185">Reference proteome</keyword>
<dbReference type="AlphaFoldDB" id="A0A0R2L9N4"/>
<sequence length="175" mass="19232">MKLLVVSDSHGDRDILVDLKQQFAGQIDAWFHCGDSELAADDPLWQTYHVVGGNMDFDTGFKSQQVIAVGQYKVFLAHGHRYQIKQSLTALALAAREVQADFAFFGHSHELGVIENDSTLFLNPGSISQPRGQYQSLGGTFAIVTIADSGDVTVTFHTRDGQVVDDLTQSFEKKA</sequence>
<protein>
    <recommendedName>
        <fullName evidence="2">Phosphoesterase</fullName>
        <ecNumber evidence="2">3.1.4.-</ecNumber>
    </recommendedName>
</protein>
<organism evidence="5 6">
    <name type="scientific">Furfurilactobacillus siliginis</name>
    <dbReference type="NCBI Taxonomy" id="348151"/>
    <lineage>
        <taxon>Bacteria</taxon>
        <taxon>Bacillati</taxon>
        <taxon>Bacillota</taxon>
        <taxon>Bacilli</taxon>
        <taxon>Lactobacillales</taxon>
        <taxon>Lactobacillaceae</taxon>
        <taxon>Furfurilactobacillus</taxon>
    </lineage>
</organism>
<dbReference type="EMBL" id="JQCB01000008">
    <property type="protein sequence ID" value="KRN95431.1"/>
    <property type="molecule type" value="Genomic_DNA"/>
</dbReference>
<dbReference type="Proteomes" id="UP000051139">
    <property type="component" value="Unassembled WGS sequence"/>
</dbReference>
<proteinExistence type="inferred from homology"/>
<gene>
    <name evidence="5" type="ORF">IV55_GL001891</name>
    <name evidence="4" type="ORF">LSI01_05130</name>
</gene>
<dbReference type="InterPro" id="IPR024654">
    <property type="entry name" value="Calcineurin-like_PHP_lpxH"/>
</dbReference>
<feature type="domain" description="Calcineurin-like phosphoesterase" evidence="3">
    <location>
        <begin position="1"/>
        <end position="148"/>
    </location>
</feature>
<dbReference type="SUPFAM" id="SSF56300">
    <property type="entry name" value="Metallo-dependent phosphatases"/>
    <property type="match status" value="1"/>
</dbReference>
<dbReference type="EMBL" id="BJUD01000006">
    <property type="protein sequence ID" value="GEK28202.1"/>
    <property type="molecule type" value="Genomic_DNA"/>
</dbReference>
<dbReference type="PATRIC" id="fig|348151.3.peg.1943"/>
<evidence type="ECO:0000259" key="3">
    <source>
        <dbReference type="Pfam" id="PF12850"/>
    </source>
</evidence>
<dbReference type="InterPro" id="IPR041802">
    <property type="entry name" value="MPP_YfcE"/>
</dbReference>
<dbReference type="InterPro" id="IPR029052">
    <property type="entry name" value="Metallo-depent_PP-like"/>
</dbReference>
<dbReference type="OrthoDB" id="9800565at2"/>
<comment type="cofactor">
    <cofactor evidence="2">
        <name>a divalent metal cation</name>
        <dbReference type="ChEBI" id="CHEBI:60240"/>
    </cofactor>
</comment>
<evidence type="ECO:0000313" key="5">
    <source>
        <dbReference type="EMBL" id="KRN95431.1"/>
    </source>
</evidence>